<organism evidence="1 2">
    <name type="scientific">Portunus trituberculatus</name>
    <name type="common">Swimming crab</name>
    <name type="synonym">Neptunus trituberculatus</name>
    <dbReference type="NCBI Taxonomy" id="210409"/>
    <lineage>
        <taxon>Eukaryota</taxon>
        <taxon>Metazoa</taxon>
        <taxon>Ecdysozoa</taxon>
        <taxon>Arthropoda</taxon>
        <taxon>Crustacea</taxon>
        <taxon>Multicrustacea</taxon>
        <taxon>Malacostraca</taxon>
        <taxon>Eumalacostraca</taxon>
        <taxon>Eucarida</taxon>
        <taxon>Decapoda</taxon>
        <taxon>Pleocyemata</taxon>
        <taxon>Brachyura</taxon>
        <taxon>Eubrachyura</taxon>
        <taxon>Portunoidea</taxon>
        <taxon>Portunidae</taxon>
        <taxon>Portuninae</taxon>
        <taxon>Portunus</taxon>
    </lineage>
</organism>
<proteinExistence type="predicted"/>
<protein>
    <submittedName>
        <fullName evidence="1">Uncharacterized protein</fullName>
    </submittedName>
</protein>
<dbReference type="Proteomes" id="UP000324222">
    <property type="component" value="Unassembled WGS sequence"/>
</dbReference>
<sequence>MAEEEEEEEEVVMVVVVVSVVQDTDGTSPNNQFTVTMTNPECPLETTKPPYTSGENPTDVFYQLKRNLDYDTEPGPIVCQATFQSNYLPPSDFEFLSVYEIMSNV</sequence>
<evidence type="ECO:0000313" key="2">
    <source>
        <dbReference type="Proteomes" id="UP000324222"/>
    </source>
</evidence>
<gene>
    <name evidence="1" type="ORF">E2C01_068354</name>
</gene>
<dbReference type="OrthoDB" id="6374040at2759"/>
<dbReference type="AlphaFoldDB" id="A0A5B7HNM3"/>
<keyword evidence="2" id="KW-1185">Reference proteome</keyword>
<dbReference type="EMBL" id="VSRR010038051">
    <property type="protein sequence ID" value="MPC74010.1"/>
    <property type="molecule type" value="Genomic_DNA"/>
</dbReference>
<accession>A0A5B7HNM3</accession>
<reference evidence="1 2" key="1">
    <citation type="submission" date="2019-05" db="EMBL/GenBank/DDBJ databases">
        <title>Another draft genome of Portunus trituberculatus and its Hox gene families provides insights of decapod evolution.</title>
        <authorList>
            <person name="Jeong J.-H."/>
            <person name="Song I."/>
            <person name="Kim S."/>
            <person name="Choi T."/>
            <person name="Kim D."/>
            <person name="Ryu S."/>
            <person name="Kim W."/>
        </authorList>
    </citation>
    <scope>NUCLEOTIDE SEQUENCE [LARGE SCALE GENOMIC DNA]</scope>
    <source>
        <tissue evidence="1">Muscle</tissue>
    </source>
</reference>
<name>A0A5B7HNM3_PORTR</name>
<evidence type="ECO:0000313" key="1">
    <source>
        <dbReference type="EMBL" id="MPC74010.1"/>
    </source>
</evidence>
<comment type="caution">
    <text evidence="1">The sequence shown here is derived from an EMBL/GenBank/DDBJ whole genome shotgun (WGS) entry which is preliminary data.</text>
</comment>